<feature type="active site" description="Proton acceptor" evidence="2">
    <location>
        <position position="115"/>
    </location>
</feature>
<name>A0A7S6RFA2_9CYAN</name>
<dbReference type="SUPFAM" id="SSF110857">
    <property type="entry name" value="Gamma-glutamyl cyclotransferase-like"/>
    <property type="match status" value="1"/>
</dbReference>
<keyword evidence="1" id="KW-0456">Lyase</keyword>
<dbReference type="Pfam" id="PF13772">
    <property type="entry name" value="AIG2_2"/>
    <property type="match status" value="1"/>
</dbReference>
<dbReference type="RefSeq" id="WP_200989372.1">
    <property type="nucleotide sequence ID" value="NZ_CP063311.1"/>
</dbReference>
<dbReference type="Proteomes" id="UP000593846">
    <property type="component" value="Chromosome"/>
</dbReference>
<evidence type="ECO:0000313" key="4">
    <source>
        <dbReference type="EMBL" id="QOV23839.1"/>
    </source>
</evidence>
<reference evidence="5" key="1">
    <citation type="submission" date="2020-10" db="EMBL/GenBank/DDBJ databases">
        <title>Genome-based taxonomic classification of the species Anabaenopsis elenkinii.</title>
        <authorList>
            <person name="Delbaje E."/>
            <person name="Andreote A.P.D."/>
            <person name="Pellegrinetti T.A."/>
            <person name="Cruz R.B."/>
            <person name="Branco L.H.Z."/>
            <person name="Fiore M.F."/>
        </authorList>
    </citation>
    <scope>NUCLEOTIDE SEQUENCE [LARGE SCALE GENOMIC DNA]</scope>
    <source>
        <strain evidence="5">CCIBt3563</strain>
    </source>
</reference>
<feature type="binding site" evidence="3">
    <location>
        <position position="158"/>
    </location>
    <ligand>
        <name>substrate</name>
    </ligand>
</feature>
<dbReference type="InterPro" id="IPR036568">
    <property type="entry name" value="GGCT-like_sf"/>
</dbReference>
<feature type="binding site" evidence="3">
    <location>
        <begin position="37"/>
        <end position="42"/>
    </location>
    <ligand>
        <name>substrate</name>
    </ligand>
</feature>
<dbReference type="GO" id="GO:0016740">
    <property type="term" value="F:transferase activity"/>
    <property type="evidence" value="ECO:0007669"/>
    <property type="project" value="UniProtKB-KW"/>
</dbReference>
<dbReference type="Gene3D" id="3.10.490.10">
    <property type="entry name" value="Gamma-glutamyl cyclotransferase-like"/>
    <property type="match status" value="1"/>
</dbReference>
<accession>A0A7S6RFA2</accession>
<gene>
    <name evidence="4" type="ORF">IM676_06030</name>
</gene>
<dbReference type="CDD" id="cd06661">
    <property type="entry name" value="GGCT_like"/>
    <property type="match status" value="1"/>
</dbReference>
<organism evidence="4 5">
    <name type="scientific">Anabaenopsis elenkinii CCIBt3563</name>
    <dbReference type="NCBI Taxonomy" id="2779889"/>
    <lineage>
        <taxon>Bacteria</taxon>
        <taxon>Bacillati</taxon>
        <taxon>Cyanobacteriota</taxon>
        <taxon>Cyanophyceae</taxon>
        <taxon>Nostocales</taxon>
        <taxon>Nodulariaceae</taxon>
        <taxon>Anabaenopsis</taxon>
    </lineage>
</organism>
<dbReference type="AlphaFoldDB" id="A0A7S6RFA2"/>
<keyword evidence="5" id="KW-1185">Reference proteome</keyword>
<keyword evidence="4" id="KW-0808">Transferase</keyword>
<dbReference type="InterPro" id="IPR013024">
    <property type="entry name" value="GGCT-like"/>
</dbReference>
<evidence type="ECO:0000256" key="3">
    <source>
        <dbReference type="PIRSR" id="PIRSR617939-2"/>
    </source>
</evidence>
<proteinExistence type="predicted"/>
<dbReference type="GO" id="GO:0003839">
    <property type="term" value="F:gamma-glutamylcyclotransferase activity"/>
    <property type="evidence" value="ECO:0007669"/>
    <property type="project" value="InterPro"/>
</dbReference>
<dbReference type="KEGG" id="aee:IM676_06030"/>
<evidence type="ECO:0000256" key="1">
    <source>
        <dbReference type="ARBA" id="ARBA00023239"/>
    </source>
</evidence>
<dbReference type="PANTHER" id="PTHR12935">
    <property type="entry name" value="GAMMA-GLUTAMYLCYCLOTRANSFERASE"/>
    <property type="match status" value="1"/>
</dbReference>
<evidence type="ECO:0000313" key="5">
    <source>
        <dbReference type="Proteomes" id="UP000593846"/>
    </source>
</evidence>
<evidence type="ECO:0000256" key="2">
    <source>
        <dbReference type="PIRSR" id="PIRSR617939-1"/>
    </source>
</evidence>
<sequence>MSHQSDRSHHRWVQSHNLPQPQLKLQPKAQKEPMFYYFAYGSCMCPVDLKRSLGENTHDYIIGPAVLKGYRLGFYSYSPTRKCGVLDVLPDDQAHVKGVLYHLPWRLSAYLDNREGVSQSLYRRETVDIDCGDKVYKNTRTYIVVNKLSEELAPNEWYSSVVLRGAVTCGLPEEYCWSLFDHMYKLQQRSQDHLLQSLEKAL</sequence>
<dbReference type="InterPro" id="IPR017939">
    <property type="entry name" value="G-Glutamylcylcotransferase"/>
</dbReference>
<dbReference type="PANTHER" id="PTHR12935:SF0">
    <property type="entry name" value="GAMMA-GLUTAMYLCYCLOTRANSFERASE"/>
    <property type="match status" value="1"/>
</dbReference>
<dbReference type="EMBL" id="CP063311">
    <property type="protein sequence ID" value="QOV23839.1"/>
    <property type="molecule type" value="Genomic_DNA"/>
</dbReference>
<protein>
    <submittedName>
        <fullName evidence="4">Gamma-glutamylcyclotransferase</fullName>
    </submittedName>
</protein>